<dbReference type="NCBIfam" id="TIGR00291">
    <property type="entry name" value="RNA_SBDS"/>
    <property type="match status" value="1"/>
</dbReference>
<dbReference type="PANTHER" id="PTHR10927:SF1">
    <property type="entry name" value="RIBOSOME MATURATION PROTEIN SBDS"/>
    <property type="match status" value="1"/>
</dbReference>
<dbReference type="InterPro" id="IPR018023">
    <property type="entry name" value="Ribosome_mat_SBDS_CS"/>
</dbReference>
<evidence type="ECO:0000259" key="10">
    <source>
        <dbReference type="Pfam" id="PF20268"/>
    </source>
</evidence>
<evidence type="ECO:0000259" key="9">
    <source>
        <dbReference type="Pfam" id="PF09377"/>
    </source>
</evidence>
<dbReference type="GO" id="GO:0005737">
    <property type="term" value="C:cytoplasm"/>
    <property type="evidence" value="ECO:0007669"/>
    <property type="project" value="UniProtKB-SubCell"/>
</dbReference>
<dbReference type="InterPro" id="IPR039100">
    <property type="entry name" value="Sdo1/SBDS-like"/>
</dbReference>
<sequence length="249" mass="28719">MLKQPVTQVRLTNVVVVRLKKHGKRFEIACYRNKVLSWRNGTEKDLDEVLQVENVFSNVSKGIVANKKDLMEAFQTTDIPKICVEILNNGELQVSDKERNTVYESLVHEIATMVANKCIDVETNRPLTVARAEKEMKNIHFSVLPKKSAKQQALEVIRKLEAKGHIRRASMRIKIQTPLKYAEQVKQRMQKCIINVESEDREENFRMVVLMDPGSYREVDDILKEETKCDGYFEVLSLAAVEEGEKRLD</sequence>
<comment type="caution">
    <text evidence="11">The sequence shown here is derived from an EMBL/GenBank/DDBJ whole genome shotgun (WGS) entry which is preliminary data.</text>
</comment>
<dbReference type="PROSITE" id="PS01267">
    <property type="entry name" value="UPF0023"/>
    <property type="match status" value="1"/>
</dbReference>
<dbReference type="EMBL" id="BQMJ01000009">
    <property type="protein sequence ID" value="GJQ09535.1"/>
    <property type="molecule type" value="Genomic_DNA"/>
</dbReference>
<evidence type="ECO:0000313" key="11">
    <source>
        <dbReference type="EMBL" id="GJQ09535.1"/>
    </source>
</evidence>
<dbReference type="Pfam" id="PF01172">
    <property type="entry name" value="SBDS_N"/>
    <property type="match status" value="1"/>
</dbReference>
<evidence type="ECO:0000256" key="3">
    <source>
        <dbReference type="ARBA" id="ARBA00007433"/>
    </source>
</evidence>
<feature type="domain" description="Ribosome maturation protein SDO1/SBDS C-terminal" evidence="10">
    <location>
        <begin position="171"/>
        <end position="238"/>
    </location>
</feature>
<accession>A0A9C7UNH9</accession>
<dbReference type="InterPro" id="IPR002140">
    <property type="entry name" value="Sdo1/SBDS"/>
</dbReference>
<dbReference type="Gene3D" id="1.10.10.900">
    <property type="entry name" value="SBDS protein C-terminal domain, subdomain 1"/>
    <property type="match status" value="1"/>
</dbReference>
<keyword evidence="12" id="KW-1185">Reference proteome</keyword>
<dbReference type="FunFam" id="3.30.1250.10:FF:000001">
    <property type="entry name" value="SBDS, ribosome maturation factor"/>
    <property type="match status" value="1"/>
</dbReference>
<evidence type="ECO:0000256" key="1">
    <source>
        <dbReference type="ARBA" id="ARBA00004123"/>
    </source>
</evidence>
<evidence type="ECO:0000256" key="7">
    <source>
        <dbReference type="ARBA" id="ARBA00049708"/>
    </source>
</evidence>
<comment type="subcellular location">
    <subcellularLocation>
        <location evidence="2">Cytoplasm</location>
    </subcellularLocation>
    <subcellularLocation>
        <location evidence="1">Nucleus</location>
    </subcellularLocation>
</comment>
<keyword evidence="6" id="KW-0539">Nucleus</keyword>
<comment type="subunit">
    <text evidence="7">Associates with the 60S ribosomal subunit.</text>
</comment>
<name>A0A9C7UNH9_9RHOD</name>
<protein>
    <recommendedName>
        <fullName evidence="13">Ribosome maturation protein SBDS</fullName>
    </recommendedName>
</protein>
<keyword evidence="4" id="KW-0963">Cytoplasm</keyword>
<dbReference type="Gene3D" id="3.30.70.240">
    <property type="match status" value="1"/>
</dbReference>
<dbReference type="SUPFAM" id="SSF89895">
    <property type="entry name" value="FYSH domain"/>
    <property type="match status" value="1"/>
</dbReference>
<dbReference type="GO" id="GO:0042256">
    <property type="term" value="P:cytosolic ribosome assembly"/>
    <property type="evidence" value="ECO:0007669"/>
    <property type="project" value="InterPro"/>
</dbReference>
<evidence type="ECO:0008006" key="13">
    <source>
        <dbReference type="Google" id="ProtNLM"/>
    </source>
</evidence>
<dbReference type="InterPro" id="IPR046928">
    <property type="entry name" value="SDO1/SBDS_C"/>
</dbReference>
<reference evidence="11" key="2">
    <citation type="submission" date="2022-01" db="EMBL/GenBank/DDBJ databases">
        <authorList>
            <person name="Hirooka S."/>
            <person name="Miyagishima S.Y."/>
        </authorList>
    </citation>
    <scope>NUCLEOTIDE SEQUENCE</scope>
    <source>
        <strain evidence="11">NBRC 102759</strain>
    </source>
</reference>
<organism evidence="11 12">
    <name type="scientific">Galdieria partita</name>
    <dbReference type="NCBI Taxonomy" id="83374"/>
    <lineage>
        <taxon>Eukaryota</taxon>
        <taxon>Rhodophyta</taxon>
        <taxon>Bangiophyceae</taxon>
        <taxon>Galdieriales</taxon>
        <taxon>Galdieriaceae</taxon>
        <taxon>Galdieria</taxon>
    </lineage>
</organism>
<dbReference type="PANTHER" id="PTHR10927">
    <property type="entry name" value="RIBOSOME MATURATION PROTEIN SBDS"/>
    <property type="match status" value="1"/>
</dbReference>
<evidence type="ECO:0000256" key="2">
    <source>
        <dbReference type="ARBA" id="ARBA00004496"/>
    </source>
</evidence>
<evidence type="ECO:0000313" key="12">
    <source>
        <dbReference type="Proteomes" id="UP001061958"/>
    </source>
</evidence>
<reference evidence="11" key="1">
    <citation type="journal article" date="2022" name="Proc. Natl. Acad. Sci. U.S.A.">
        <title>Life cycle and functional genomics of the unicellular red alga Galdieria for elucidating algal and plant evolution and industrial use.</title>
        <authorList>
            <person name="Hirooka S."/>
            <person name="Itabashi T."/>
            <person name="Ichinose T.M."/>
            <person name="Onuma R."/>
            <person name="Fujiwara T."/>
            <person name="Yamashita S."/>
            <person name="Jong L.W."/>
            <person name="Tomita R."/>
            <person name="Iwane A.H."/>
            <person name="Miyagishima S.Y."/>
        </authorList>
    </citation>
    <scope>NUCLEOTIDE SEQUENCE</scope>
    <source>
        <strain evidence="11">NBRC 102759</strain>
    </source>
</reference>
<dbReference type="OrthoDB" id="10253092at2759"/>
<dbReference type="InterPro" id="IPR036786">
    <property type="entry name" value="Ribosome_mat_SBDS_N_sf"/>
</dbReference>
<dbReference type="InterPro" id="IPR018978">
    <property type="entry name" value="SDO1/SBDS_central"/>
</dbReference>
<feature type="domain" description="Ribosome maturation protein SDO1/SBDS N-terminal" evidence="8">
    <location>
        <begin position="13"/>
        <end position="99"/>
    </location>
</feature>
<dbReference type="SUPFAM" id="SSF109728">
    <property type="entry name" value="Hypothetical protein AF0491, middle domain"/>
    <property type="match status" value="1"/>
</dbReference>
<dbReference type="InterPro" id="IPR019783">
    <property type="entry name" value="SDO1/SBDS_N"/>
</dbReference>
<evidence type="ECO:0000256" key="6">
    <source>
        <dbReference type="ARBA" id="ARBA00023242"/>
    </source>
</evidence>
<dbReference type="Pfam" id="PF20268">
    <property type="entry name" value="SBDS_C"/>
    <property type="match status" value="1"/>
</dbReference>
<dbReference type="GO" id="GO:0005634">
    <property type="term" value="C:nucleus"/>
    <property type="evidence" value="ECO:0007669"/>
    <property type="project" value="UniProtKB-SubCell"/>
</dbReference>
<feature type="domain" description="Ribosome maturation protein SDO1/SBDS central" evidence="9">
    <location>
        <begin position="109"/>
        <end position="169"/>
    </location>
</feature>
<dbReference type="Gene3D" id="3.30.1250.10">
    <property type="entry name" value="Ribosome maturation protein SBDS, N-terminal domain"/>
    <property type="match status" value="1"/>
</dbReference>
<dbReference type="AlphaFoldDB" id="A0A9C7UNH9"/>
<comment type="similarity">
    <text evidence="3">Belongs to the SDO1/SBDS family.</text>
</comment>
<evidence type="ECO:0000256" key="4">
    <source>
        <dbReference type="ARBA" id="ARBA00022490"/>
    </source>
</evidence>
<evidence type="ECO:0000256" key="5">
    <source>
        <dbReference type="ARBA" id="ARBA00022517"/>
    </source>
</evidence>
<proteinExistence type="inferred from homology"/>
<dbReference type="Pfam" id="PF09377">
    <property type="entry name" value="SBDS_domain_II"/>
    <property type="match status" value="1"/>
</dbReference>
<dbReference type="Proteomes" id="UP001061958">
    <property type="component" value="Unassembled WGS sequence"/>
</dbReference>
<gene>
    <name evidence="11" type="ORF">GpartN1_g1326.t1</name>
</gene>
<keyword evidence="5" id="KW-0690">Ribosome biogenesis</keyword>
<evidence type="ECO:0000259" key="8">
    <source>
        <dbReference type="Pfam" id="PF01172"/>
    </source>
</evidence>
<dbReference type="InterPro" id="IPR037188">
    <property type="entry name" value="Sdo1/SBDS_central_sf"/>
</dbReference>